<proteinExistence type="predicted"/>
<comment type="caution">
    <text evidence="7">The sequence shown here is derived from an EMBL/GenBank/DDBJ whole genome shotgun (WGS) entry which is preliminary data.</text>
</comment>
<evidence type="ECO:0000256" key="5">
    <source>
        <dbReference type="PROSITE-ProRule" id="PRU00335"/>
    </source>
</evidence>
<dbReference type="RefSeq" id="WP_301237125.1">
    <property type="nucleotide sequence ID" value="NZ_JANRHH010000003.1"/>
</dbReference>
<evidence type="ECO:0000313" key="8">
    <source>
        <dbReference type="Proteomes" id="UP001174196"/>
    </source>
</evidence>
<name>A0ABT8II31_9BACL</name>
<dbReference type="InterPro" id="IPR050109">
    <property type="entry name" value="HTH-type_TetR-like_transc_reg"/>
</dbReference>
<evidence type="ECO:0000256" key="2">
    <source>
        <dbReference type="ARBA" id="ARBA00023015"/>
    </source>
</evidence>
<reference evidence="7" key="1">
    <citation type="submission" date="2022-08" db="EMBL/GenBank/DDBJ databases">
        <title>Polycladomyces zharkentsis sp. nov., a novel thermophilic CMC and starch-degrading bacterium isolated from a geothermal spring in Kazakhstan.</title>
        <authorList>
            <person name="Mashzhan A."/>
            <person name="Kistaubaeva A."/>
            <person name="Javier-Lopez R."/>
            <person name="Birkeland N.-K."/>
        </authorList>
    </citation>
    <scope>NUCLEOTIDE SEQUENCE</scope>
    <source>
        <strain evidence="7">KSR 13</strain>
    </source>
</reference>
<dbReference type="Gene3D" id="1.10.10.60">
    <property type="entry name" value="Homeodomain-like"/>
    <property type="match status" value="1"/>
</dbReference>
<feature type="DNA-binding region" description="H-T-H motif" evidence="5">
    <location>
        <begin position="27"/>
        <end position="46"/>
    </location>
</feature>
<dbReference type="InterPro" id="IPR001647">
    <property type="entry name" value="HTH_TetR"/>
</dbReference>
<dbReference type="EMBL" id="JANRHH010000003">
    <property type="protein sequence ID" value="MDN4592384.1"/>
    <property type="molecule type" value="Genomic_DNA"/>
</dbReference>
<evidence type="ECO:0000256" key="1">
    <source>
        <dbReference type="ARBA" id="ARBA00022491"/>
    </source>
</evidence>
<dbReference type="Pfam" id="PF00440">
    <property type="entry name" value="TetR_N"/>
    <property type="match status" value="1"/>
</dbReference>
<keyword evidence="8" id="KW-1185">Reference proteome</keyword>
<dbReference type="Proteomes" id="UP001174196">
    <property type="component" value="Unassembled WGS sequence"/>
</dbReference>
<protein>
    <submittedName>
        <fullName evidence="7">TetR/AcrR family transcriptional regulator</fullName>
    </submittedName>
</protein>
<evidence type="ECO:0000313" key="7">
    <source>
        <dbReference type="EMBL" id="MDN4592384.1"/>
    </source>
</evidence>
<dbReference type="SUPFAM" id="SSF48498">
    <property type="entry name" value="Tetracyclin repressor-like, C-terminal domain"/>
    <property type="match status" value="1"/>
</dbReference>
<dbReference type="InterPro" id="IPR041490">
    <property type="entry name" value="KstR2_TetR_C"/>
</dbReference>
<keyword evidence="3 5" id="KW-0238">DNA-binding</keyword>
<feature type="domain" description="HTH tetR-type" evidence="6">
    <location>
        <begin position="4"/>
        <end position="64"/>
    </location>
</feature>
<sequence length="201" mass="22759">MPKVGRKEEILAHARKLFSVKGYHGTTIRDISERSGILSGSLYAHIRSKEDLLFDITNRGADAFLEALTPIVEGEDSAIDKLRKALIAHIRVVANHLDAATVFFHEWKALSNDRRAIIQSKRDTYESMWNRLLEEGVQQGELSCRDLKFTRLLILSAGNWLYQWYRPDGGLSPEEIAERFMEVILHGIAAQGGGIEDDRAR</sequence>
<keyword evidence="1" id="KW-0678">Repressor</keyword>
<dbReference type="SUPFAM" id="SSF46689">
    <property type="entry name" value="Homeodomain-like"/>
    <property type="match status" value="1"/>
</dbReference>
<dbReference type="PROSITE" id="PS50977">
    <property type="entry name" value="HTH_TETR_2"/>
    <property type="match status" value="1"/>
</dbReference>
<accession>A0ABT8II31</accession>
<dbReference type="PANTHER" id="PTHR30055">
    <property type="entry name" value="HTH-TYPE TRANSCRIPTIONAL REGULATOR RUTR"/>
    <property type="match status" value="1"/>
</dbReference>
<keyword evidence="4" id="KW-0804">Transcription</keyword>
<dbReference type="PANTHER" id="PTHR30055:SF175">
    <property type="entry name" value="HTH-TYPE TRANSCRIPTIONAL REPRESSOR KSTR2"/>
    <property type="match status" value="1"/>
</dbReference>
<dbReference type="PRINTS" id="PR00455">
    <property type="entry name" value="HTHTETR"/>
</dbReference>
<evidence type="ECO:0000259" key="6">
    <source>
        <dbReference type="PROSITE" id="PS50977"/>
    </source>
</evidence>
<keyword evidence="2" id="KW-0805">Transcription regulation</keyword>
<dbReference type="InterPro" id="IPR036271">
    <property type="entry name" value="Tet_transcr_reg_TetR-rel_C_sf"/>
</dbReference>
<dbReference type="Pfam" id="PF17932">
    <property type="entry name" value="TetR_C_24"/>
    <property type="match status" value="1"/>
</dbReference>
<dbReference type="Gene3D" id="1.10.357.10">
    <property type="entry name" value="Tetracycline Repressor, domain 2"/>
    <property type="match status" value="1"/>
</dbReference>
<evidence type="ECO:0000256" key="4">
    <source>
        <dbReference type="ARBA" id="ARBA00023163"/>
    </source>
</evidence>
<organism evidence="7 8">
    <name type="scientific">Polycladomyces subterraneus</name>
    <dbReference type="NCBI Taxonomy" id="1016997"/>
    <lineage>
        <taxon>Bacteria</taxon>
        <taxon>Bacillati</taxon>
        <taxon>Bacillota</taxon>
        <taxon>Bacilli</taxon>
        <taxon>Bacillales</taxon>
        <taxon>Thermoactinomycetaceae</taxon>
        <taxon>Polycladomyces</taxon>
    </lineage>
</organism>
<gene>
    <name evidence="7" type="ORF">NWF35_00345</name>
</gene>
<dbReference type="InterPro" id="IPR009057">
    <property type="entry name" value="Homeodomain-like_sf"/>
</dbReference>
<evidence type="ECO:0000256" key="3">
    <source>
        <dbReference type="ARBA" id="ARBA00023125"/>
    </source>
</evidence>